<evidence type="ECO:0000313" key="3">
    <source>
        <dbReference type="Proteomes" id="UP000297635"/>
    </source>
</evidence>
<sequence>MKYLKHTFVLMVTLLFMMMLPSCNSDIFVEDFKSDVSQISMSGEGGTTTIRFRSDDWDKLDLSVQYDEHFDRIVTPLGGEPYAGYSLTGDGCISAFNDMTDILVTRSGSEVTVDVKYAIGSDELLIWLTAANSVTHEIHSIDVNIDRVRGYEILDVKYVLDSWGGSMEFDSVELDNLSVTSSSSSKPVTWYPKLPGGGLISVYKMGTSSEEMPVLRSLCGENIPVPTKTYLNWGNWELRGDEAPITIDQSFVILKHYPAYPSPIDVKPGTRATLWAEMEKCTFDATLTVRNVFTGQVSDIWMVLSMYQPEKYVVTHDEI</sequence>
<keyword evidence="1" id="KW-0732">Signal</keyword>
<keyword evidence="3" id="KW-1185">Reference proteome</keyword>
<reference evidence="2 3" key="1">
    <citation type="submission" date="2019-02" db="EMBL/GenBank/DDBJ databases">
        <title>Isolation and identification of novel species under the genus Muribaculum.</title>
        <authorList>
            <person name="Miyake S."/>
            <person name="Ding Y."/>
            <person name="Low A."/>
            <person name="Soh M."/>
            <person name="Seedorf H."/>
        </authorList>
    </citation>
    <scope>NUCLEOTIDE SEQUENCE [LARGE SCALE GENOMIC DNA]</scope>
    <source>
        <strain evidence="2 3">TLL-A3</strain>
    </source>
</reference>
<comment type="caution">
    <text evidence="2">The sequence shown here is derived from an EMBL/GenBank/DDBJ whole genome shotgun (WGS) entry which is preliminary data.</text>
</comment>
<dbReference type="AlphaFoldDB" id="A0A4Z0V3E5"/>
<dbReference type="GeneID" id="82148763"/>
<feature type="chain" id="PRO_5021455622" description="DUF4959 domain-containing protein" evidence="1">
    <location>
        <begin position="25"/>
        <end position="319"/>
    </location>
</feature>
<name>A0A4Z0V3E5_9BACT</name>
<dbReference type="RefSeq" id="WP_135470525.1">
    <property type="nucleotide sequence ID" value="NZ_CASJDB010000033.1"/>
</dbReference>
<organism evidence="2 3">
    <name type="scientific">Duncaniella freteri</name>
    <dbReference type="NCBI Taxonomy" id="2530391"/>
    <lineage>
        <taxon>Bacteria</taxon>
        <taxon>Pseudomonadati</taxon>
        <taxon>Bacteroidota</taxon>
        <taxon>Bacteroidia</taxon>
        <taxon>Bacteroidales</taxon>
        <taxon>Muribaculaceae</taxon>
        <taxon>Duncaniella</taxon>
    </lineage>
</organism>
<gene>
    <name evidence="2" type="ORF">EZ315_03095</name>
</gene>
<accession>A0A4Z0V3E5</accession>
<protein>
    <recommendedName>
        <fullName evidence="4">DUF4959 domain-containing protein</fullName>
    </recommendedName>
</protein>
<evidence type="ECO:0000313" key="2">
    <source>
        <dbReference type="EMBL" id="TGG39736.1"/>
    </source>
</evidence>
<dbReference type="Proteomes" id="UP000297635">
    <property type="component" value="Unassembled WGS sequence"/>
</dbReference>
<evidence type="ECO:0008006" key="4">
    <source>
        <dbReference type="Google" id="ProtNLM"/>
    </source>
</evidence>
<feature type="signal peptide" evidence="1">
    <location>
        <begin position="1"/>
        <end position="24"/>
    </location>
</feature>
<proteinExistence type="predicted"/>
<evidence type="ECO:0000256" key="1">
    <source>
        <dbReference type="SAM" id="SignalP"/>
    </source>
</evidence>
<dbReference type="EMBL" id="SJSA01000001">
    <property type="protein sequence ID" value="TGG39736.1"/>
    <property type="molecule type" value="Genomic_DNA"/>
</dbReference>